<dbReference type="PANTHER" id="PTHR32212">
    <property type="entry name" value="CYCLIN-LIKE F-BOX"/>
    <property type="match status" value="1"/>
</dbReference>
<name>G7KVG8_MEDTR</name>
<dbReference type="Pfam" id="PF00646">
    <property type="entry name" value="F-box"/>
    <property type="match status" value="1"/>
</dbReference>
<keyword evidence="4" id="KW-1185">Reference proteome</keyword>
<proteinExistence type="predicted"/>
<protein>
    <submittedName>
        <fullName evidence="2">F-box/RNI superfamily protein</fullName>
    </submittedName>
</protein>
<dbReference type="CDD" id="cd22160">
    <property type="entry name" value="F-box_AtFBL13-like"/>
    <property type="match status" value="1"/>
</dbReference>
<sequence length="59" mass="7172">MNKRGRRRHNLHYEEDRLSDLPDCVLLHIMSFLKTKCAVQTCILSKRWKNHPYIAFFKL</sequence>
<evidence type="ECO:0000313" key="3">
    <source>
        <dbReference type="EnsemblPlants" id="AES82311"/>
    </source>
</evidence>
<dbReference type="PANTHER" id="PTHR32212:SF269">
    <property type="entry name" value="F-BOX_RNI_FBD-LIKE DOMAIN PROTEIN"/>
    <property type="match status" value="1"/>
</dbReference>
<dbReference type="InterPro" id="IPR001810">
    <property type="entry name" value="F-box_dom"/>
</dbReference>
<dbReference type="InterPro" id="IPR053781">
    <property type="entry name" value="F-box_AtFBL13-like"/>
</dbReference>
<evidence type="ECO:0000259" key="1">
    <source>
        <dbReference type="Pfam" id="PF00646"/>
    </source>
</evidence>
<dbReference type="SUPFAM" id="SSF81383">
    <property type="entry name" value="F-box domain"/>
    <property type="match status" value="1"/>
</dbReference>
<dbReference type="PaxDb" id="3880-AES82311"/>
<gene>
    <name evidence="2" type="ordered locus">MTR_7g110960</name>
</gene>
<accession>G7KVG8</accession>
<reference evidence="3" key="3">
    <citation type="submission" date="2015-04" db="UniProtKB">
        <authorList>
            <consortium name="EnsemblPlants"/>
        </authorList>
    </citation>
    <scope>IDENTIFICATION</scope>
    <source>
        <strain evidence="3">cv. Jemalong A17</strain>
    </source>
</reference>
<dbReference type="InterPro" id="IPR036047">
    <property type="entry name" value="F-box-like_dom_sf"/>
</dbReference>
<evidence type="ECO:0000313" key="2">
    <source>
        <dbReference type="EMBL" id="AES82311.1"/>
    </source>
</evidence>
<reference evidence="2 4" key="1">
    <citation type="journal article" date="2011" name="Nature">
        <title>The Medicago genome provides insight into the evolution of rhizobial symbioses.</title>
        <authorList>
            <person name="Young N.D."/>
            <person name="Debelle F."/>
            <person name="Oldroyd G.E."/>
            <person name="Geurts R."/>
            <person name="Cannon S.B."/>
            <person name="Udvardi M.K."/>
            <person name="Benedito V.A."/>
            <person name="Mayer K.F."/>
            <person name="Gouzy J."/>
            <person name="Schoof H."/>
            <person name="Van de Peer Y."/>
            <person name="Proost S."/>
            <person name="Cook D.R."/>
            <person name="Meyers B.C."/>
            <person name="Spannagl M."/>
            <person name="Cheung F."/>
            <person name="De Mita S."/>
            <person name="Krishnakumar V."/>
            <person name="Gundlach H."/>
            <person name="Zhou S."/>
            <person name="Mudge J."/>
            <person name="Bharti A.K."/>
            <person name="Murray J.D."/>
            <person name="Naoumkina M.A."/>
            <person name="Rosen B."/>
            <person name="Silverstein K.A."/>
            <person name="Tang H."/>
            <person name="Rombauts S."/>
            <person name="Zhao P.X."/>
            <person name="Zhou P."/>
            <person name="Barbe V."/>
            <person name="Bardou P."/>
            <person name="Bechner M."/>
            <person name="Bellec A."/>
            <person name="Berger A."/>
            <person name="Berges H."/>
            <person name="Bidwell S."/>
            <person name="Bisseling T."/>
            <person name="Choisne N."/>
            <person name="Couloux A."/>
            <person name="Denny R."/>
            <person name="Deshpande S."/>
            <person name="Dai X."/>
            <person name="Doyle J.J."/>
            <person name="Dudez A.M."/>
            <person name="Farmer A.D."/>
            <person name="Fouteau S."/>
            <person name="Franken C."/>
            <person name="Gibelin C."/>
            <person name="Gish J."/>
            <person name="Goldstein S."/>
            <person name="Gonzalez A.J."/>
            <person name="Green P.J."/>
            <person name="Hallab A."/>
            <person name="Hartog M."/>
            <person name="Hua A."/>
            <person name="Humphray S.J."/>
            <person name="Jeong D.H."/>
            <person name="Jing Y."/>
            <person name="Jocker A."/>
            <person name="Kenton S.M."/>
            <person name="Kim D.J."/>
            <person name="Klee K."/>
            <person name="Lai H."/>
            <person name="Lang C."/>
            <person name="Lin S."/>
            <person name="Macmil S.L."/>
            <person name="Magdelenat G."/>
            <person name="Matthews L."/>
            <person name="McCorrison J."/>
            <person name="Monaghan E.L."/>
            <person name="Mun J.H."/>
            <person name="Najar F.Z."/>
            <person name="Nicholson C."/>
            <person name="Noirot C."/>
            <person name="O'Bleness M."/>
            <person name="Paule C.R."/>
            <person name="Poulain J."/>
            <person name="Prion F."/>
            <person name="Qin B."/>
            <person name="Qu C."/>
            <person name="Retzel E.F."/>
            <person name="Riddle C."/>
            <person name="Sallet E."/>
            <person name="Samain S."/>
            <person name="Samson N."/>
            <person name="Sanders I."/>
            <person name="Saurat O."/>
            <person name="Scarpelli C."/>
            <person name="Schiex T."/>
            <person name="Segurens B."/>
            <person name="Severin A.J."/>
            <person name="Sherrier D.J."/>
            <person name="Shi R."/>
            <person name="Sims S."/>
            <person name="Singer S.R."/>
            <person name="Sinharoy S."/>
            <person name="Sterck L."/>
            <person name="Viollet A."/>
            <person name="Wang B.B."/>
            <person name="Wang K."/>
            <person name="Wang M."/>
            <person name="Wang X."/>
            <person name="Warfsmann J."/>
            <person name="Weissenbach J."/>
            <person name="White D.D."/>
            <person name="White J.D."/>
            <person name="Wiley G.B."/>
            <person name="Wincker P."/>
            <person name="Xing Y."/>
            <person name="Yang L."/>
            <person name="Yao Z."/>
            <person name="Ying F."/>
            <person name="Zhai J."/>
            <person name="Zhou L."/>
            <person name="Zuber A."/>
            <person name="Denarie J."/>
            <person name="Dixon R.A."/>
            <person name="May G.D."/>
            <person name="Schwartz D.C."/>
            <person name="Rogers J."/>
            <person name="Quetier F."/>
            <person name="Town C.D."/>
            <person name="Roe B.A."/>
        </authorList>
    </citation>
    <scope>NUCLEOTIDE SEQUENCE [LARGE SCALE GENOMIC DNA]</scope>
    <source>
        <strain evidence="2">A17</strain>
        <strain evidence="3 4">cv. Jemalong A17</strain>
    </source>
</reference>
<dbReference type="OMA" id="SKRWKNH"/>
<dbReference type="EMBL" id="CM001223">
    <property type="protein sequence ID" value="AES82311.1"/>
    <property type="molecule type" value="Genomic_DNA"/>
</dbReference>
<feature type="domain" description="F-box" evidence="1">
    <location>
        <begin position="18"/>
        <end position="50"/>
    </location>
</feature>
<evidence type="ECO:0000313" key="4">
    <source>
        <dbReference type="Proteomes" id="UP000002051"/>
    </source>
</evidence>
<reference evidence="2 4" key="2">
    <citation type="journal article" date="2014" name="BMC Genomics">
        <title>An improved genome release (version Mt4.0) for the model legume Medicago truncatula.</title>
        <authorList>
            <person name="Tang H."/>
            <person name="Krishnakumar V."/>
            <person name="Bidwell S."/>
            <person name="Rosen B."/>
            <person name="Chan A."/>
            <person name="Zhou S."/>
            <person name="Gentzbittel L."/>
            <person name="Childs K.L."/>
            <person name="Yandell M."/>
            <person name="Gundlach H."/>
            <person name="Mayer K.F."/>
            <person name="Schwartz D.C."/>
            <person name="Town C.D."/>
        </authorList>
    </citation>
    <scope>GENOME REANNOTATION</scope>
    <source>
        <strain evidence="3 4">cv. Jemalong A17</strain>
    </source>
</reference>
<dbReference type="HOGENOM" id="CLU_2964399_0_0_1"/>
<organism evidence="2 4">
    <name type="scientific">Medicago truncatula</name>
    <name type="common">Barrel medic</name>
    <name type="synonym">Medicago tribuloides</name>
    <dbReference type="NCBI Taxonomy" id="3880"/>
    <lineage>
        <taxon>Eukaryota</taxon>
        <taxon>Viridiplantae</taxon>
        <taxon>Streptophyta</taxon>
        <taxon>Embryophyta</taxon>
        <taxon>Tracheophyta</taxon>
        <taxon>Spermatophyta</taxon>
        <taxon>Magnoliopsida</taxon>
        <taxon>eudicotyledons</taxon>
        <taxon>Gunneridae</taxon>
        <taxon>Pentapetalae</taxon>
        <taxon>rosids</taxon>
        <taxon>fabids</taxon>
        <taxon>Fabales</taxon>
        <taxon>Fabaceae</taxon>
        <taxon>Papilionoideae</taxon>
        <taxon>50 kb inversion clade</taxon>
        <taxon>NPAAA clade</taxon>
        <taxon>Hologalegina</taxon>
        <taxon>IRL clade</taxon>
        <taxon>Trifolieae</taxon>
        <taxon>Medicago</taxon>
    </lineage>
</organism>
<dbReference type="Gene3D" id="1.20.1280.50">
    <property type="match status" value="1"/>
</dbReference>
<dbReference type="AlphaFoldDB" id="G7KVG8"/>
<dbReference type="Proteomes" id="UP000002051">
    <property type="component" value="Unassembled WGS sequence"/>
</dbReference>
<dbReference type="EnsemblPlants" id="AES82311">
    <property type="protein sequence ID" value="AES82311"/>
    <property type="gene ID" value="MTR_7g110960"/>
</dbReference>